<dbReference type="CDD" id="cd00085">
    <property type="entry name" value="HNHc"/>
    <property type="match status" value="1"/>
</dbReference>
<dbReference type="PATRIC" id="fig|1114960.4.peg.4535"/>
<dbReference type="InterPro" id="IPR003615">
    <property type="entry name" value="HNH_nuc"/>
</dbReference>
<dbReference type="GO" id="GO:0004519">
    <property type="term" value="F:endonuclease activity"/>
    <property type="evidence" value="ECO:0007669"/>
    <property type="project" value="InterPro"/>
</dbReference>
<gene>
    <name evidence="2" type="ORF">AK37_22231</name>
</gene>
<sequence length="87" mass="10034">MSERRDLPKPVKQRVLARYDHCCAQCGSDDRPEVDHIVPWSISQDDSEDNLQVLCFTCNRRKGARMESERGTLFVERWFPNGPVPAS</sequence>
<dbReference type="InterPro" id="IPR002711">
    <property type="entry name" value="HNH"/>
</dbReference>
<comment type="caution">
    <text evidence="2">The sequence shown here is derived from an EMBL/GenBank/DDBJ whole genome shotgun (WGS) entry which is preliminary data.</text>
</comment>
<accession>H0JXG9</accession>
<dbReference type="GO" id="GO:0008270">
    <property type="term" value="F:zinc ion binding"/>
    <property type="evidence" value="ECO:0007669"/>
    <property type="project" value="InterPro"/>
</dbReference>
<dbReference type="PANTHER" id="PTHR33877">
    <property type="entry name" value="SLL1193 PROTEIN"/>
    <property type="match status" value="1"/>
</dbReference>
<dbReference type="AlphaFoldDB" id="H0JXG9"/>
<dbReference type="GO" id="GO:0003676">
    <property type="term" value="F:nucleic acid binding"/>
    <property type="evidence" value="ECO:0007669"/>
    <property type="project" value="InterPro"/>
</dbReference>
<dbReference type="EMBL" id="AHBW01000061">
    <property type="protein sequence ID" value="EHK80864.1"/>
    <property type="molecule type" value="Genomic_DNA"/>
</dbReference>
<dbReference type="Gene3D" id="1.10.30.50">
    <property type="match status" value="1"/>
</dbReference>
<evidence type="ECO:0000259" key="1">
    <source>
        <dbReference type="SMART" id="SM00507"/>
    </source>
</evidence>
<name>H0JXG9_9NOCA</name>
<dbReference type="InterPro" id="IPR052892">
    <property type="entry name" value="NA-targeting_endonuclease"/>
</dbReference>
<protein>
    <recommendedName>
        <fullName evidence="1">HNH nuclease domain-containing protein</fullName>
    </recommendedName>
</protein>
<dbReference type="PANTHER" id="PTHR33877:SF2">
    <property type="entry name" value="OS07G0170200 PROTEIN"/>
    <property type="match status" value="1"/>
</dbReference>
<dbReference type="Pfam" id="PF01844">
    <property type="entry name" value="HNH"/>
    <property type="match status" value="1"/>
</dbReference>
<reference evidence="2 3" key="1">
    <citation type="submission" date="2011-12" db="EMBL/GenBank/DDBJ databases">
        <authorList>
            <person name="Kriszt B."/>
            <person name="Tancsics A."/>
            <person name="Cserhati M."/>
            <person name="Toth A."/>
            <person name="Nagy I."/>
            <person name="Horvath B."/>
            <person name="Tamura T."/>
            <person name="Kukolya J."/>
            <person name="Szoboszlay S."/>
        </authorList>
    </citation>
    <scope>NUCLEOTIDE SEQUENCE [LARGE SCALE GENOMIC DNA]</scope>
    <source>
        <strain evidence="2 3">AK37</strain>
    </source>
</reference>
<evidence type="ECO:0000313" key="2">
    <source>
        <dbReference type="EMBL" id="EHK80864.1"/>
    </source>
</evidence>
<dbReference type="SMART" id="SM00507">
    <property type="entry name" value="HNHc"/>
    <property type="match status" value="1"/>
</dbReference>
<organism evidence="2 3">
    <name type="scientific">Rhodococcus pyridinivorans AK37</name>
    <dbReference type="NCBI Taxonomy" id="1114960"/>
    <lineage>
        <taxon>Bacteria</taxon>
        <taxon>Bacillati</taxon>
        <taxon>Actinomycetota</taxon>
        <taxon>Actinomycetes</taxon>
        <taxon>Mycobacteriales</taxon>
        <taxon>Nocardiaceae</taxon>
        <taxon>Rhodococcus</taxon>
    </lineage>
</organism>
<proteinExistence type="predicted"/>
<dbReference type="RefSeq" id="WP_006554347.1">
    <property type="nucleotide sequence ID" value="NZ_AHBW01000061.1"/>
</dbReference>
<dbReference type="Proteomes" id="UP000005064">
    <property type="component" value="Unassembled WGS sequence"/>
</dbReference>
<evidence type="ECO:0000313" key="3">
    <source>
        <dbReference type="Proteomes" id="UP000005064"/>
    </source>
</evidence>
<feature type="domain" description="HNH nuclease" evidence="1">
    <location>
        <begin position="10"/>
        <end position="60"/>
    </location>
</feature>